<dbReference type="RefSeq" id="XP_007799743.1">
    <property type="nucleotide sequence ID" value="XM_007801552.1"/>
</dbReference>
<feature type="compositionally biased region" description="Polar residues" evidence="1">
    <location>
        <begin position="131"/>
        <end position="141"/>
    </location>
</feature>
<gene>
    <name evidence="2" type="ORF">EPUS_00772</name>
</gene>
<dbReference type="AlphaFoldDB" id="U1GAU6"/>
<dbReference type="EMBL" id="KE720872">
    <property type="protein sequence ID" value="ERF74642.1"/>
    <property type="molecule type" value="Genomic_DNA"/>
</dbReference>
<evidence type="ECO:0000256" key="1">
    <source>
        <dbReference type="SAM" id="MobiDB-lite"/>
    </source>
</evidence>
<dbReference type="GeneID" id="19235833"/>
<dbReference type="eggNOG" id="ENOG502SNMS">
    <property type="taxonomic scope" value="Eukaryota"/>
</dbReference>
<accession>U1GAU6</accession>
<organism evidence="2 3">
    <name type="scientific">Endocarpon pusillum (strain Z07020 / HMAS-L-300199)</name>
    <name type="common">Lichen-forming fungus</name>
    <dbReference type="NCBI Taxonomy" id="1263415"/>
    <lineage>
        <taxon>Eukaryota</taxon>
        <taxon>Fungi</taxon>
        <taxon>Dikarya</taxon>
        <taxon>Ascomycota</taxon>
        <taxon>Pezizomycotina</taxon>
        <taxon>Eurotiomycetes</taxon>
        <taxon>Chaetothyriomycetidae</taxon>
        <taxon>Verrucariales</taxon>
        <taxon>Verrucariaceae</taxon>
        <taxon>Endocarpon</taxon>
    </lineage>
</organism>
<proteinExistence type="predicted"/>
<keyword evidence="3" id="KW-1185">Reference proteome</keyword>
<dbReference type="Proteomes" id="UP000019373">
    <property type="component" value="Unassembled WGS sequence"/>
</dbReference>
<feature type="region of interest" description="Disordered" evidence="1">
    <location>
        <begin position="99"/>
        <end position="223"/>
    </location>
</feature>
<sequence length="223" mass="24123">MAPFRMPFSNRRGPVTNGLEPNNDENARPATNGATVGKDSVALASKSARDQPNEYKMSSGKAISYRKEELLAQDTHVDDIFEPSKSDVGQRTLLDISTGMQDISGRSPVLRGDSFPSRTSLDSRAMRLPRSSVNGSTFEKPQSTEEEGFEDVGLQDESKPKKKSFLSRFGESASDTHSSTGDTGKSHFGLHLPGRKRGQSGQGAELGHIERPGSKGKIDGVVR</sequence>
<reference evidence="3" key="1">
    <citation type="journal article" date="2014" name="BMC Genomics">
        <title>Genome characteristics reveal the impact of lichenization on lichen-forming fungus Endocarpon pusillum Hedwig (Verrucariales, Ascomycota).</title>
        <authorList>
            <person name="Wang Y.-Y."/>
            <person name="Liu B."/>
            <person name="Zhang X.-Y."/>
            <person name="Zhou Q.-M."/>
            <person name="Zhang T."/>
            <person name="Li H."/>
            <person name="Yu Y.-F."/>
            <person name="Zhang X.-L."/>
            <person name="Hao X.-Y."/>
            <person name="Wang M."/>
            <person name="Wang L."/>
            <person name="Wei J.-C."/>
        </authorList>
    </citation>
    <scope>NUCLEOTIDE SEQUENCE [LARGE SCALE GENOMIC DNA]</scope>
    <source>
        <strain evidence="3">Z07020 / HMAS-L-300199</strain>
    </source>
</reference>
<evidence type="ECO:0000313" key="2">
    <source>
        <dbReference type="EMBL" id="ERF74642.1"/>
    </source>
</evidence>
<dbReference type="HOGENOM" id="CLU_054780_0_0_1"/>
<evidence type="ECO:0000313" key="3">
    <source>
        <dbReference type="Proteomes" id="UP000019373"/>
    </source>
</evidence>
<protein>
    <submittedName>
        <fullName evidence="2">Uncharacterized protein</fullName>
    </submittedName>
</protein>
<name>U1GAU6_ENDPU</name>
<feature type="compositionally biased region" description="Acidic residues" evidence="1">
    <location>
        <begin position="144"/>
        <end position="154"/>
    </location>
</feature>
<dbReference type="OrthoDB" id="5397330at2759"/>
<feature type="region of interest" description="Disordered" evidence="1">
    <location>
        <begin position="1"/>
        <end position="38"/>
    </location>
</feature>
<feature type="compositionally biased region" description="Polar residues" evidence="1">
    <location>
        <begin position="173"/>
        <end position="183"/>
    </location>
</feature>
<feature type="compositionally biased region" description="Basic and acidic residues" evidence="1">
    <location>
        <begin position="207"/>
        <end position="223"/>
    </location>
</feature>